<gene>
    <name evidence="10" type="primary">gatA</name>
    <name evidence="12" type="ORF">P253_01535</name>
</gene>
<proteinExistence type="inferred from homology"/>
<evidence type="ECO:0000256" key="8">
    <source>
        <dbReference type="ARBA" id="ARBA00022917"/>
    </source>
</evidence>
<comment type="subunit">
    <text evidence="2 10">Heterotrimer of A, B and C subunits.</text>
</comment>
<dbReference type="InterPro" id="IPR036928">
    <property type="entry name" value="AS_sf"/>
</dbReference>
<dbReference type="InterPro" id="IPR023631">
    <property type="entry name" value="Amidase_dom"/>
</dbReference>
<dbReference type="eggNOG" id="COG0154">
    <property type="taxonomic scope" value="Bacteria"/>
</dbReference>
<dbReference type="Proteomes" id="UP000018415">
    <property type="component" value="Unassembled WGS sequence"/>
</dbReference>
<dbReference type="AlphaFoldDB" id="V2UJT0"/>
<dbReference type="EMBL" id="AYET01000002">
    <property type="protein sequence ID" value="ESK48875.1"/>
    <property type="molecule type" value="Genomic_DNA"/>
</dbReference>
<keyword evidence="7 10" id="KW-0067">ATP-binding</keyword>
<evidence type="ECO:0000256" key="4">
    <source>
        <dbReference type="ARBA" id="ARBA00014428"/>
    </source>
</evidence>
<name>V2UJT0_9GAMM</name>
<dbReference type="RefSeq" id="WP_016659384.1">
    <property type="nucleotide sequence ID" value="NZ_BBSF01000021.1"/>
</dbReference>
<dbReference type="GO" id="GO:0005524">
    <property type="term" value="F:ATP binding"/>
    <property type="evidence" value="ECO:0007669"/>
    <property type="project" value="UniProtKB-KW"/>
</dbReference>
<dbReference type="PROSITE" id="PS00571">
    <property type="entry name" value="AMIDASES"/>
    <property type="match status" value="1"/>
</dbReference>
<sequence>MTDLHRLSIRELTEGLANAKFSSRELTEHYLKRIEKVDAQVKSYVTVTAEQALAQADAADALRQAGGAGVLTGVPIAHKDIFCTQGIKTTAGSKMLDNFISPYDATVVAKGKAAGLVTLGKVNMDEFAMGSTSESSYFGATKNPWALDHVPGGSSGGSAAVVAADLAPFATGTDTGGSIRQPASFCGLTGLKPTYGRVSRYGIIAYASSLDQAGPMARSAEDCAYLMNVMAGHDAKDSTSMDKDVDDYVANLNGTSVKGLRIGIPKQYFNVEGLDADVKARVEESLKKLEEMGATLVEIDLNMTEAYVPTYYLIAPAEASSNLSRYDGVRYGYRCEEPKDLLDLYKRSRSEGFGAEVQRRILIGTYALSAGYYDAYYVKAQKVRRLIQQDFLKAFESVDVIAAPSAPTTAYRIGANLSPVEMYLGDIYTIAVNLAGLPAINAPVGFDKDNLPVGLQLIGNYWSESQLLSVVHQYQQATDWHTKRAAIAEENA</sequence>
<dbReference type="Gene3D" id="3.90.1300.10">
    <property type="entry name" value="Amidase signature (AS) domain"/>
    <property type="match status" value="1"/>
</dbReference>
<dbReference type="InterPro" id="IPR000120">
    <property type="entry name" value="Amidase"/>
</dbReference>
<dbReference type="PANTHER" id="PTHR11895:SF151">
    <property type="entry name" value="GLUTAMYL-TRNA(GLN) AMIDOTRANSFERASE SUBUNIT A"/>
    <property type="match status" value="1"/>
</dbReference>
<dbReference type="EC" id="6.3.5.7" evidence="3 10"/>
<dbReference type="GO" id="GO:0016740">
    <property type="term" value="F:transferase activity"/>
    <property type="evidence" value="ECO:0007669"/>
    <property type="project" value="UniProtKB-KW"/>
</dbReference>
<dbReference type="GO" id="GO:0006412">
    <property type="term" value="P:translation"/>
    <property type="evidence" value="ECO:0007669"/>
    <property type="project" value="UniProtKB-UniRule"/>
</dbReference>
<evidence type="ECO:0000256" key="9">
    <source>
        <dbReference type="ARBA" id="ARBA00047407"/>
    </source>
</evidence>
<dbReference type="NCBIfam" id="TIGR00132">
    <property type="entry name" value="gatA"/>
    <property type="match status" value="1"/>
</dbReference>
<evidence type="ECO:0000256" key="1">
    <source>
        <dbReference type="ARBA" id="ARBA00008069"/>
    </source>
</evidence>
<evidence type="ECO:0000256" key="6">
    <source>
        <dbReference type="ARBA" id="ARBA00022741"/>
    </source>
</evidence>
<evidence type="ECO:0000313" key="13">
    <source>
        <dbReference type="Proteomes" id="UP000018415"/>
    </source>
</evidence>
<dbReference type="Pfam" id="PF01425">
    <property type="entry name" value="Amidase"/>
    <property type="match status" value="1"/>
</dbReference>
<reference evidence="12 13" key="1">
    <citation type="submission" date="2013-10" db="EMBL/GenBank/DDBJ databases">
        <title>The Genome Sequence of Acinetobacter indicus CIP 110367.</title>
        <authorList>
            <consortium name="The Broad Institute Genomics Platform"/>
            <consortium name="The Broad Institute Genome Sequencing Center for Infectious Disease"/>
            <person name="Cerqueira G."/>
            <person name="Feldgarden M."/>
            <person name="Courvalin P."/>
            <person name="Grillot-Courvalin C."/>
            <person name="Clermont D."/>
            <person name="Rocha E."/>
            <person name="Yoon E.-J."/>
            <person name="Nemec A."/>
            <person name="Young S.K."/>
            <person name="Zeng Q."/>
            <person name="Gargeya S."/>
            <person name="Fitzgerald M."/>
            <person name="Abouelleil A."/>
            <person name="Alvarado L."/>
            <person name="Berlin A.M."/>
            <person name="Chapman S.B."/>
            <person name="Gainer-Dewar J."/>
            <person name="Goldberg J."/>
            <person name="Gnerre S."/>
            <person name="Griggs A."/>
            <person name="Gujja S."/>
            <person name="Hansen M."/>
            <person name="Howarth C."/>
            <person name="Imamovic A."/>
            <person name="Ireland A."/>
            <person name="Larimer J."/>
            <person name="McCowan C."/>
            <person name="Murphy C."/>
            <person name="Pearson M."/>
            <person name="Poon T.W."/>
            <person name="Priest M."/>
            <person name="Roberts A."/>
            <person name="Saif S."/>
            <person name="Shea T."/>
            <person name="Sykes S."/>
            <person name="Wortman J."/>
            <person name="Nusbaum C."/>
            <person name="Birren B."/>
        </authorList>
    </citation>
    <scope>NUCLEOTIDE SEQUENCE [LARGE SCALE GENOMIC DNA]</scope>
    <source>
        <strain evidence="12 13">CIP 110367</strain>
    </source>
</reference>
<dbReference type="InterPro" id="IPR004412">
    <property type="entry name" value="GatA"/>
</dbReference>
<feature type="domain" description="Amidase" evidence="11">
    <location>
        <begin position="25"/>
        <end position="468"/>
    </location>
</feature>
<protein>
    <recommendedName>
        <fullName evidence="4 10">Glutamyl-tRNA(Gln) amidotransferase subunit A</fullName>
        <shortName evidence="10">Glu-ADT subunit A</shortName>
        <ecNumber evidence="3 10">6.3.5.7</ecNumber>
    </recommendedName>
</protein>
<evidence type="ECO:0000256" key="3">
    <source>
        <dbReference type="ARBA" id="ARBA00012739"/>
    </source>
</evidence>
<organism evidence="12 13">
    <name type="scientific">Acinetobacter indicus CIP 110367</name>
    <dbReference type="NCBI Taxonomy" id="1341679"/>
    <lineage>
        <taxon>Bacteria</taxon>
        <taxon>Pseudomonadati</taxon>
        <taxon>Pseudomonadota</taxon>
        <taxon>Gammaproteobacteria</taxon>
        <taxon>Moraxellales</taxon>
        <taxon>Moraxellaceae</taxon>
        <taxon>Acinetobacter</taxon>
    </lineage>
</organism>
<dbReference type="HAMAP" id="MF_00120">
    <property type="entry name" value="GatA"/>
    <property type="match status" value="1"/>
</dbReference>
<evidence type="ECO:0000256" key="7">
    <source>
        <dbReference type="ARBA" id="ARBA00022840"/>
    </source>
</evidence>
<comment type="similarity">
    <text evidence="1 10">Belongs to the amidase family. GatA subfamily.</text>
</comment>
<accession>V2UJT0</accession>
<dbReference type="InterPro" id="IPR020556">
    <property type="entry name" value="Amidase_CS"/>
</dbReference>
<dbReference type="GO" id="GO:0030956">
    <property type="term" value="C:glutamyl-tRNA(Gln) amidotransferase complex"/>
    <property type="evidence" value="ECO:0007669"/>
    <property type="project" value="InterPro"/>
</dbReference>
<dbReference type="PATRIC" id="fig|1341679.3.peg.1506"/>
<dbReference type="PANTHER" id="PTHR11895">
    <property type="entry name" value="TRANSAMIDASE"/>
    <property type="match status" value="1"/>
</dbReference>
<feature type="active site" description="Charge relay system" evidence="10">
    <location>
        <position position="154"/>
    </location>
</feature>
<keyword evidence="5 10" id="KW-0436">Ligase</keyword>
<keyword evidence="6 10" id="KW-0547">Nucleotide-binding</keyword>
<evidence type="ECO:0000256" key="2">
    <source>
        <dbReference type="ARBA" id="ARBA00011123"/>
    </source>
</evidence>
<evidence type="ECO:0000256" key="10">
    <source>
        <dbReference type="HAMAP-Rule" id="MF_00120"/>
    </source>
</evidence>
<feature type="active site" description="Acyl-ester intermediate" evidence="10">
    <location>
        <position position="178"/>
    </location>
</feature>
<dbReference type="OrthoDB" id="9811471at2"/>
<evidence type="ECO:0000313" key="12">
    <source>
        <dbReference type="EMBL" id="ESK48875.1"/>
    </source>
</evidence>
<keyword evidence="13" id="KW-1185">Reference proteome</keyword>
<comment type="caution">
    <text evidence="12">The sequence shown here is derived from an EMBL/GenBank/DDBJ whole genome shotgun (WGS) entry which is preliminary data.</text>
</comment>
<dbReference type="SUPFAM" id="SSF75304">
    <property type="entry name" value="Amidase signature (AS) enzymes"/>
    <property type="match status" value="1"/>
</dbReference>
<keyword evidence="8 10" id="KW-0648">Protein biosynthesis</keyword>
<dbReference type="GO" id="GO:0050567">
    <property type="term" value="F:glutaminyl-tRNA synthase (glutamine-hydrolyzing) activity"/>
    <property type="evidence" value="ECO:0007669"/>
    <property type="project" value="UniProtKB-UniRule"/>
</dbReference>
<dbReference type="HOGENOM" id="CLU_009600_0_3_6"/>
<evidence type="ECO:0000256" key="5">
    <source>
        <dbReference type="ARBA" id="ARBA00022598"/>
    </source>
</evidence>
<comment type="function">
    <text evidence="10">Allows the formation of correctly charged Gln-tRNA(Gln) through the transamidation of misacylated Glu-tRNA(Gln) in organisms which lack glutaminyl-tRNA synthetase. The reaction takes place in the presence of glutamine and ATP through an activated gamma-phospho-Glu-tRNA(Gln).</text>
</comment>
<evidence type="ECO:0000259" key="11">
    <source>
        <dbReference type="Pfam" id="PF01425"/>
    </source>
</evidence>
<comment type="catalytic activity">
    <reaction evidence="9 10">
        <text>L-glutamyl-tRNA(Gln) + L-glutamine + ATP + H2O = L-glutaminyl-tRNA(Gln) + L-glutamate + ADP + phosphate + H(+)</text>
        <dbReference type="Rhea" id="RHEA:17521"/>
        <dbReference type="Rhea" id="RHEA-COMP:9681"/>
        <dbReference type="Rhea" id="RHEA-COMP:9684"/>
        <dbReference type="ChEBI" id="CHEBI:15377"/>
        <dbReference type="ChEBI" id="CHEBI:15378"/>
        <dbReference type="ChEBI" id="CHEBI:29985"/>
        <dbReference type="ChEBI" id="CHEBI:30616"/>
        <dbReference type="ChEBI" id="CHEBI:43474"/>
        <dbReference type="ChEBI" id="CHEBI:58359"/>
        <dbReference type="ChEBI" id="CHEBI:78520"/>
        <dbReference type="ChEBI" id="CHEBI:78521"/>
        <dbReference type="ChEBI" id="CHEBI:456216"/>
        <dbReference type="EC" id="6.3.5.7"/>
    </reaction>
</comment>
<feature type="active site" description="Charge relay system" evidence="10">
    <location>
        <position position="79"/>
    </location>
</feature>
<keyword evidence="12" id="KW-0808">Transferase</keyword>